<dbReference type="RefSeq" id="XP_060332200.1">
    <property type="nucleotide sequence ID" value="XM_060479096.1"/>
</dbReference>
<dbReference type="EMBL" id="JAUEPS010000013">
    <property type="protein sequence ID" value="KAK0460074.1"/>
    <property type="molecule type" value="Genomic_DNA"/>
</dbReference>
<name>A0AA39KHR8_ARMTA</name>
<dbReference type="AlphaFoldDB" id="A0AA39KHR8"/>
<proteinExistence type="predicted"/>
<evidence type="ECO:0000313" key="2">
    <source>
        <dbReference type="EMBL" id="KAK0460074.1"/>
    </source>
</evidence>
<comment type="caution">
    <text evidence="2">The sequence shown here is derived from an EMBL/GenBank/DDBJ whole genome shotgun (WGS) entry which is preliminary data.</text>
</comment>
<reference evidence="2" key="1">
    <citation type="submission" date="2023-06" db="EMBL/GenBank/DDBJ databases">
        <authorList>
            <consortium name="Lawrence Berkeley National Laboratory"/>
            <person name="Ahrendt S."/>
            <person name="Sahu N."/>
            <person name="Indic B."/>
            <person name="Wong-Bajracharya J."/>
            <person name="Merenyi Z."/>
            <person name="Ke H.-M."/>
            <person name="Monk M."/>
            <person name="Kocsube S."/>
            <person name="Drula E."/>
            <person name="Lipzen A."/>
            <person name="Balint B."/>
            <person name="Henrissat B."/>
            <person name="Andreopoulos B."/>
            <person name="Martin F.M."/>
            <person name="Harder C.B."/>
            <person name="Rigling D."/>
            <person name="Ford K.L."/>
            <person name="Foster G.D."/>
            <person name="Pangilinan J."/>
            <person name="Papanicolaou A."/>
            <person name="Barry K."/>
            <person name="LaButti K."/>
            <person name="Viragh M."/>
            <person name="Koriabine M."/>
            <person name="Yan M."/>
            <person name="Riley R."/>
            <person name="Champramary S."/>
            <person name="Plett K.L."/>
            <person name="Tsai I.J."/>
            <person name="Slot J."/>
            <person name="Sipos G."/>
            <person name="Plett J."/>
            <person name="Nagy L.G."/>
            <person name="Grigoriev I.V."/>
        </authorList>
    </citation>
    <scope>NUCLEOTIDE SEQUENCE</scope>
    <source>
        <strain evidence="2">CCBAS 213</strain>
    </source>
</reference>
<protein>
    <submittedName>
        <fullName evidence="2">Uncharacterized protein</fullName>
    </submittedName>
</protein>
<accession>A0AA39KHR8</accession>
<evidence type="ECO:0000256" key="1">
    <source>
        <dbReference type="SAM" id="MobiDB-lite"/>
    </source>
</evidence>
<organism evidence="2 3">
    <name type="scientific">Armillaria tabescens</name>
    <name type="common">Ringless honey mushroom</name>
    <name type="synonym">Agaricus tabescens</name>
    <dbReference type="NCBI Taxonomy" id="1929756"/>
    <lineage>
        <taxon>Eukaryota</taxon>
        <taxon>Fungi</taxon>
        <taxon>Dikarya</taxon>
        <taxon>Basidiomycota</taxon>
        <taxon>Agaricomycotina</taxon>
        <taxon>Agaricomycetes</taxon>
        <taxon>Agaricomycetidae</taxon>
        <taxon>Agaricales</taxon>
        <taxon>Marasmiineae</taxon>
        <taxon>Physalacriaceae</taxon>
        <taxon>Desarmillaria</taxon>
    </lineage>
</organism>
<dbReference type="Proteomes" id="UP001175211">
    <property type="component" value="Unassembled WGS sequence"/>
</dbReference>
<feature type="region of interest" description="Disordered" evidence="1">
    <location>
        <begin position="176"/>
        <end position="206"/>
    </location>
</feature>
<keyword evidence="3" id="KW-1185">Reference proteome</keyword>
<dbReference type="GeneID" id="85362644"/>
<evidence type="ECO:0000313" key="3">
    <source>
        <dbReference type="Proteomes" id="UP001175211"/>
    </source>
</evidence>
<gene>
    <name evidence="2" type="ORF">EV420DRAFT_1673014</name>
</gene>
<sequence length="206" mass="23595">MDSARETRDLPQHNGWQRVVLLAALQDMRTANEAELSLPKMKVSRDSLSDKGFCDEEGDAQGFTERWRRSGSKDKSGTRPWWQMIFRKSARKLSSRDALRSVGQTKTRRALLDARYTGTIKKKHTAKIGLIKDSRIPAEFISIEKYADQVRRITVVQVVEPVSKIREKTKLYTIGGLRQPRRRTRGLNEEISNPDSDSPPFVPRVT</sequence>